<proteinExistence type="predicted"/>
<protein>
    <submittedName>
        <fullName evidence="2">Uncharacterized protein</fullName>
    </submittedName>
</protein>
<organism evidence="2 3">
    <name type="scientific">Paralvinella palmiformis</name>
    <dbReference type="NCBI Taxonomy" id="53620"/>
    <lineage>
        <taxon>Eukaryota</taxon>
        <taxon>Metazoa</taxon>
        <taxon>Spiralia</taxon>
        <taxon>Lophotrochozoa</taxon>
        <taxon>Annelida</taxon>
        <taxon>Polychaeta</taxon>
        <taxon>Sedentaria</taxon>
        <taxon>Canalipalpata</taxon>
        <taxon>Terebellida</taxon>
        <taxon>Terebelliformia</taxon>
        <taxon>Alvinellidae</taxon>
        <taxon>Paralvinella</taxon>
    </lineage>
</organism>
<comment type="caution">
    <text evidence="2">The sequence shown here is derived from an EMBL/GenBank/DDBJ whole genome shotgun (WGS) entry which is preliminary data.</text>
</comment>
<feature type="compositionally biased region" description="Polar residues" evidence="1">
    <location>
        <begin position="64"/>
        <end position="73"/>
    </location>
</feature>
<dbReference type="EMBL" id="JAODUP010001121">
    <property type="protein sequence ID" value="KAK2141318.1"/>
    <property type="molecule type" value="Genomic_DNA"/>
</dbReference>
<evidence type="ECO:0000313" key="3">
    <source>
        <dbReference type="Proteomes" id="UP001208570"/>
    </source>
</evidence>
<dbReference type="AlphaFoldDB" id="A0AAD9IVG8"/>
<evidence type="ECO:0000256" key="1">
    <source>
        <dbReference type="SAM" id="MobiDB-lite"/>
    </source>
</evidence>
<keyword evidence="3" id="KW-1185">Reference proteome</keyword>
<accession>A0AAD9IVG8</accession>
<gene>
    <name evidence="2" type="ORF">LSH36_1121g00049</name>
</gene>
<dbReference type="Proteomes" id="UP001208570">
    <property type="component" value="Unassembled WGS sequence"/>
</dbReference>
<feature type="region of interest" description="Disordered" evidence="1">
    <location>
        <begin position="1"/>
        <end position="73"/>
    </location>
</feature>
<name>A0AAD9IVG8_9ANNE</name>
<evidence type="ECO:0000313" key="2">
    <source>
        <dbReference type="EMBL" id="KAK2141318.1"/>
    </source>
</evidence>
<sequence length="86" mass="9736">MAESINEQVNDQNRSGSNKDQLDQGYNELFESFPLTPYPEPPAQDCQQSTRFHQENVRPPPYSGLTSQSPVQHQAGTQIIYIQTVL</sequence>
<reference evidence="2" key="1">
    <citation type="journal article" date="2023" name="Mol. Biol. Evol.">
        <title>Third-Generation Sequencing Reveals the Adaptive Role of the Epigenome in Three Deep-Sea Polychaetes.</title>
        <authorList>
            <person name="Perez M."/>
            <person name="Aroh O."/>
            <person name="Sun Y."/>
            <person name="Lan Y."/>
            <person name="Juniper S.K."/>
            <person name="Young C.R."/>
            <person name="Angers B."/>
            <person name="Qian P.Y."/>
        </authorList>
    </citation>
    <scope>NUCLEOTIDE SEQUENCE</scope>
    <source>
        <strain evidence="2">P08H-3</strain>
    </source>
</reference>
<feature type="compositionally biased region" description="Polar residues" evidence="1">
    <location>
        <begin position="1"/>
        <end position="19"/>
    </location>
</feature>